<keyword evidence="1" id="KW-1133">Transmembrane helix</keyword>
<protein>
    <submittedName>
        <fullName evidence="2">Uncharacterized protein</fullName>
    </submittedName>
</protein>
<evidence type="ECO:0000313" key="3">
    <source>
        <dbReference type="Proteomes" id="UP000279422"/>
    </source>
</evidence>
<gene>
    <name evidence="2" type="ORF">DRJ00_06410</name>
</gene>
<accession>A0A497E2R6</accession>
<keyword evidence="1" id="KW-0812">Transmembrane</keyword>
<name>A0A497E2R6_UNCAE</name>
<organism evidence="2 3">
    <name type="scientific">Aerophobetes bacterium</name>
    <dbReference type="NCBI Taxonomy" id="2030807"/>
    <lineage>
        <taxon>Bacteria</taxon>
        <taxon>Candidatus Aerophobota</taxon>
    </lineage>
</organism>
<reference evidence="2 3" key="1">
    <citation type="submission" date="2018-06" db="EMBL/GenBank/DDBJ databases">
        <title>Extensive metabolic versatility and redundancy in microbially diverse, dynamic hydrothermal sediments.</title>
        <authorList>
            <person name="Dombrowski N."/>
            <person name="Teske A."/>
            <person name="Baker B.J."/>
        </authorList>
    </citation>
    <scope>NUCLEOTIDE SEQUENCE [LARGE SCALE GENOMIC DNA]</scope>
    <source>
        <strain evidence="2">B47_G16</strain>
    </source>
</reference>
<keyword evidence="1" id="KW-0472">Membrane</keyword>
<proteinExistence type="predicted"/>
<sequence>LRLVSSSFLLVLIFFWVFFEKVFSAWPLTLHLLLALFLVFFYFRAKLLYYYRFNTFYVGLKSVNFL</sequence>
<evidence type="ECO:0000313" key="2">
    <source>
        <dbReference type="EMBL" id="RLE08371.1"/>
    </source>
</evidence>
<dbReference type="AlphaFoldDB" id="A0A497E2R6"/>
<dbReference type="Proteomes" id="UP000279422">
    <property type="component" value="Unassembled WGS sequence"/>
</dbReference>
<dbReference type="EMBL" id="QMPZ01000101">
    <property type="protein sequence ID" value="RLE08371.1"/>
    <property type="molecule type" value="Genomic_DNA"/>
</dbReference>
<feature type="transmembrane region" description="Helical" evidence="1">
    <location>
        <begin position="29"/>
        <end position="51"/>
    </location>
</feature>
<evidence type="ECO:0000256" key="1">
    <source>
        <dbReference type="SAM" id="Phobius"/>
    </source>
</evidence>
<comment type="caution">
    <text evidence="2">The sequence shown here is derived from an EMBL/GenBank/DDBJ whole genome shotgun (WGS) entry which is preliminary data.</text>
</comment>
<feature type="non-terminal residue" evidence="2">
    <location>
        <position position="1"/>
    </location>
</feature>